<comment type="caution">
    <text evidence="1">The sequence shown here is derived from an EMBL/GenBank/DDBJ whole genome shotgun (WGS) entry which is preliminary data.</text>
</comment>
<evidence type="ECO:0000313" key="2">
    <source>
        <dbReference type="Proteomes" id="UP001419084"/>
    </source>
</evidence>
<evidence type="ECO:0000313" key="1">
    <source>
        <dbReference type="EMBL" id="GLB28468.1"/>
    </source>
</evidence>
<proteinExistence type="predicted"/>
<sequence length="61" mass="7353">MLKHWASHAEYQLFVSEAVSLLNESQLKKLSYILTFLFAFFNVDYRLRYLFTKHAYSFPDL</sequence>
<name>A0ABQ5M0J4_9FIRM</name>
<accession>A0ABQ5M0J4</accession>
<dbReference type="Proteomes" id="UP001419084">
    <property type="component" value="Unassembled WGS sequence"/>
</dbReference>
<dbReference type="EMBL" id="BRPJ01000007">
    <property type="protein sequence ID" value="GLB28468.1"/>
    <property type="molecule type" value="Genomic_DNA"/>
</dbReference>
<reference evidence="1 2" key="1">
    <citation type="journal article" date="2024" name="Int. J. Syst. Evol. Microbiol.">
        <title>Lacrimispora brassicae sp. nov. isolated from fermented cabbage, and proposal of Clostridium indicum Gundawar et al. 2019 and Clostridium methoxybenzovorans Mechichi et al. 1999 as heterotypic synonyms of Lacrimispora amygdalina (Parshina et al. 2003) Haas and Blanchard 2020 and Lacrimispora indolis (McClung and McCoy 1957) Haas and Blanchard 2020, respectively.</title>
        <authorList>
            <person name="Kobayashi H."/>
            <person name="Tanizawa Y."/>
            <person name="Sakamoto M."/>
            <person name="Ohkuma M."/>
            <person name="Tohno M."/>
        </authorList>
    </citation>
    <scope>NUCLEOTIDE SEQUENCE [LARGE SCALE GENOMIC DNA]</scope>
    <source>
        <strain evidence="1 2">DSM 12857</strain>
    </source>
</reference>
<gene>
    <name evidence="1" type="ORF">LAD12857_03910</name>
</gene>
<keyword evidence="2" id="KW-1185">Reference proteome</keyword>
<organism evidence="1 2">
    <name type="scientific">Lacrimispora amygdalina</name>
    <dbReference type="NCBI Taxonomy" id="253257"/>
    <lineage>
        <taxon>Bacteria</taxon>
        <taxon>Bacillati</taxon>
        <taxon>Bacillota</taxon>
        <taxon>Clostridia</taxon>
        <taxon>Lachnospirales</taxon>
        <taxon>Lachnospiraceae</taxon>
        <taxon>Lacrimispora</taxon>
    </lineage>
</organism>
<protein>
    <submittedName>
        <fullName evidence="1">Uncharacterized protein</fullName>
    </submittedName>
</protein>